<reference evidence="1" key="2">
    <citation type="submission" date="2020-05" db="UniProtKB">
        <authorList>
            <consortium name="EnsemblMetazoa"/>
        </authorList>
    </citation>
    <scope>IDENTIFICATION</scope>
    <source>
        <strain evidence="1">A-37</strain>
    </source>
</reference>
<dbReference type="AlphaFoldDB" id="A0A182LY45"/>
<proteinExistence type="predicted"/>
<protein>
    <submittedName>
        <fullName evidence="1">Uncharacterized protein</fullName>
    </submittedName>
</protein>
<dbReference type="VEuPathDB" id="VectorBase:ACUA004762"/>
<organism evidence="1 2">
    <name type="scientific">Anopheles culicifacies</name>
    <dbReference type="NCBI Taxonomy" id="139723"/>
    <lineage>
        <taxon>Eukaryota</taxon>
        <taxon>Metazoa</taxon>
        <taxon>Ecdysozoa</taxon>
        <taxon>Arthropoda</taxon>
        <taxon>Hexapoda</taxon>
        <taxon>Insecta</taxon>
        <taxon>Pterygota</taxon>
        <taxon>Neoptera</taxon>
        <taxon>Endopterygota</taxon>
        <taxon>Diptera</taxon>
        <taxon>Nematocera</taxon>
        <taxon>Culicoidea</taxon>
        <taxon>Culicidae</taxon>
        <taxon>Anophelinae</taxon>
        <taxon>Anopheles</taxon>
        <taxon>culicifacies species complex</taxon>
    </lineage>
</organism>
<reference evidence="2" key="1">
    <citation type="submission" date="2013-09" db="EMBL/GenBank/DDBJ databases">
        <title>The Genome Sequence of Anopheles culicifacies species A.</title>
        <authorList>
            <consortium name="The Broad Institute Genomics Platform"/>
            <person name="Neafsey D.E."/>
            <person name="Besansky N."/>
            <person name="Howell P."/>
            <person name="Walton C."/>
            <person name="Young S.K."/>
            <person name="Zeng Q."/>
            <person name="Gargeya S."/>
            <person name="Fitzgerald M."/>
            <person name="Haas B."/>
            <person name="Abouelleil A."/>
            <person name="Allen A.W."/>
            <person name="Alvarado L."/>
            <person name="Arachchi H.M."/>
            <person name="Berlin A.M."/>
            <person name="Chapman S.B."/>
            <person name="Gainer-Dewar J."/>
            <person name="Goldberg J."/>
            <person name="Griggs A."/>
            <person name="Gujja S."/>
            <person name="Hansen M."/>
            <person name="Howarth C."/>
            <person name="Imamovic A."/>
            <person name="Ireland A."/>
            <person name="Larimer J."/>
            <person name="McCowan C."/>
            <person name="Murphy C."/>
            <person name="Pearson M."/>
            <person name="Poon T.W."/>
            <person name="Priest M."/>
            <person name="Roberts A."/>
            <person name="Saif S."/>
            <person name="Shea T."/>
            <person name="Sisk P."/>
            <person name="Sykes S."/>
            <person name="Wortman J."/>
            <person name="Nusbaum C."/>
            <person name="Birren B."/>
        </authorList>
    </citation>
    <scope>NUCLEOTIDE SEQUENCE [LARGE SCALE GENOMIC DNA]</scope>
    <source>
        <strain evidence="2">A-37</strain>
    </source>
</reference>
<dbReference type="EMBL" id="AXCM01006875">
    <property type="status" value="NOT_ANNOTATED_CDS"/>
    <property type="molecule type" value="Genomic_DNA"/>
</dbReference>
<dbReference type="EnsemblMetazoa" id="ACUA004762-RA">
    <property type="protein sequence ID" value="ACUA004762-PA"/>
    <property type="gene ID" value="ACUA004762"/>
</dbReference>
<keyword evidence="2" id="KW-1185">Reference proteome</keyword>
<evidence type="ECO:0000313" key="1">
    <source>
        <dbReference type="EnsemblMetazoa" id="ACUA004762-PA"/>
    </source>
</evidence>
<name>A0A182LY45_9DIPT</name>
<sequence length="147" mass="15720">MPIVNGDGPREDPIPTLGLRNSKLPTLSARAICDAGLTRSRATKTNEPDENIPHAMQSPTKCVGYYFLPAASDRLDGGLGIAILLPPAEVGVGICRCVSFVRLADAGAEILISPTSENISPRSAYRLLQVKRDSTGHHKDEPTDETD</sequence>
<evidence type="ECO:0000313" key="2">
    <source>
        <dbReference type="Proteomes" id="UP000075883"/>
    </source>
</evidence>
<dbReference type="Proteomes" id="UP000075883">
    <property type="component" value="Unassembled WGS sequence"/>
</dbReference>
<accession>A0A182LY45</accession>